<proteinExistence type="predicted"/>
<dbReference type="Pfam" id="PF00440">
    <property type="entry name" value="TetR_N"/>
    <property type="match status" value="1"/>
</dbReference>
<organism evidence="6 7">
    <name type="scientific">Sphingobium olei</name>
    <dbReference type="NCBI Taxonomy" id="420955"/>
    <lineage>
        <taxon>Bacteria</taxon>
        <taxon>Pseudomonadati</taxon>
        <taxon>Pseudomonadota</taxon>
        <taxon>Alphaproteobacteria</taxon>
        <taxon>Sphingomonadales</taxon>
        <taxon>Sphingomonadaceae</taxon>
        <taxon>Sphingobium</taxon>
    </lineage>
</organism>
<evidence type="ECO:0000313" key="7">
    <source>
        <dbReference type="Proteomes" id="UP001597203"/>
    </source>
</evidence>
<feature type="DNA-binding region" description="H-T-H motif" evidence="4">
    <location>
        <begin position="31"/>
        <end position="50"/>
    </location>
</feature>
<dbReference type="InterPro" id="IPR050109">
    <property type="entry name" value="HTH-type_TetR-like_transc_reg"/>
</dbReference>
<dbReference type="Proteomes" id="UP001597203">
    <property type="component" value="Unassembled WGS sequence"/>
</dbReference>
<keyword evidence="3" id="KW-0804">Transcription</keyword>
<evidence type="ECO:0000259" key="5">
    <source>
        <dbReference type="PROSITE" id="PS50977"/>
    </source>
</evidence>
<comment type="caution">
    <text evidence="6">The sequence shown here is derived from an EMBL/GenBank/DDBJ whole genome shotgun (WGS) entry which is preliminary data.</text>
</comment>
<evidence type="ECO:0000256" key="4">
    <source>
        <dbReference type="PROSITE-ProRule" id="PRU00335"/>
    </source>
</evidence>
<accession>A0ABW3P6W0</accession>
<dbReference type="PANTHER" id="PTHR30055:SF234">
    <property type="entry name" value="HTH-TYPE TRANSCRIPTIONAL REGULATOR BETI"/>
    <property type="match status" value="1"/>
</dbReference>
<dbReference type="SUPFAM" id="SSF46689">
    <property type="entry name" value="Homeodomain-like"/>
    <property type="match status" value="1"/>
</dbReference>
<feature type="domain" description="HTH tetR-type" evidence="5">
    <location>
        <begin position="8"/>
        <end position="68"/>
    </location>
</feature>
<evidence type="ECO:0000256" key="1">
    <source>
        <dbReference type="ARBA" id="ARBA00023015"/>
    </source>
</evidence>
<dbReference type="PRINTS" id="PR00455">
    <property type="entry name" value="HTHTETR"/>
</dbReference>
<name>A0ABW3P6W0_9SPHN</name>
<dbReference type="InterPro" id="IPR009057">
    <property type="entry name" value="Homeodomain-like_sf"/>
</dbReference>
<evidence type="ECO:0000256" key="2">
    <source>
        <dbReference type="ARBA" id="ARBA00023125"/>
    </source>
</evidence>
<keyword evidence="2 4" id="KW-0238">DNA-binding</keyword>
<dbReference type="Gene3D" id="1.10.357.10">
    <property type="entry name" value="Tetracycline Repressor, domain 2"/>
    <property type="match status" value="1"/>
</dbReference>
<keyword evidence="1" id="KW-0805">Transcription regulation</keyword>
<dbReference type="InterPro" id="IPR001647">
    <property type="entry name" value="HTH_TetR"/>
</dbReference>
<dbReference type="RefSeq" id="WP_380915475.1">
    <property type="nucleotide sequence ID" value="NZ_JBHTLS010000135.1"/>
</dbReference>
<sequence length="203" mass="22114">MVAPQHEKNGRTAVLAAARDLFDSHGFHQTSMAELAASAHVSVGQMYRLFKGKEDIIEALVIDNADQWCAEMNALRRQLDGGELSIDQTFEALLRHTVDSEDEALAFDILAEGFRNQAVSKTIGDMCARFRNIIRYFASAANPRLTGQDLDAAEEVVLACLFGLGHRSLSRPRLDAACTAARSAEMILAALRSLAPAPDPRSS</sequence>
<dbReference type="PROSITE" id="PS50977">
    <property type="entry name" value="HTH_TETR_2"/>
    <property type="match status" value="1"/>
</dbReference>
<gene>
    <name evidence="6" type="ORF">ACFQ24_22615</name>
</gene>
<protein>
    <submittedName>
        <fullName evidence="6">TetR/AcrR family transcriptional regulator</fullName>
    </submittedName>
</protein>
<evidence type="ECO:0000256" key="3">
    <source>
        <dbReference type="ARBA" id="ARBA00023163"/>
    </source>
</evidence>
<evidence type="ECO:0000313" key="6">
    <source>
        <dbReference type="EMBL" id="MFD1107670.1"/>
    </source>
</evidence>
<dbReference type="PANTHER" id="PTHR30055">
    <property type="entry name" value="HTH-TYPE TRANSCRIPTIONAL REGULATOR RUTR"/>
    <property type="match status" value="1"/>
</dbReference>
<keyword evidence="7" id="KW-1185">Reference proteome</keyword>
<reference evidence="7" key="1">
    <citation type="journal article" date="2019" name="Int. J. Syst. Evol. Microbiol.">
        <title>The Global Catalogue of Microorganisms (GCM) 10K type strain sequencing project: providing services to taxonomists for standard genome sequencing and annotation.</title>
        <authorList>
            <consortium name="The Broad Institute Genomics Platform"/>
            <consortium name="The Broad Institute Genome Sequencing Center for Infectious Disease"/>
            <person name="Wu L."/>
            <person name="Ma J."/>
        </authorList>
    </citation>
    <scope>NUCLEOTIDE SEQUENCE [LARGE SCALE GENOMIC DNA]</scope>
    <source>
        <strain evidence="7">CCUG 54329</strain>
    </source>
</reference>
<dbReference type="EMBL" id="JBHTLS010000135">
    <property type="protein sequence ID" value="MFD1107670.1"/>
    <property type="molecule type" value="Genomic_DNA"/>
</dbReference>